<accession>A0A7S0UWH3</accession>
<dbReference type="GO" id="GO:0005739">
    <property type="term" value="C:mitochondrion"/>
    <property type="evidence" value="ECO:0007669"/>
    <property type="project" value="TreeGrafter"/>
</dbReference>
<dbReference type="Gene3D" id="2.30.33.40">
    <property type="entry name" value="GroES chaperonin"/>
    <property type="match status" value="2"/>
</dbReference>
<dbReference type="PANTHER" id="PTHR10772:SF63">
    <property type="entry name" value="20 KDA CHAPERONIN, CHLOROPLASTIC"/>
    <property type="match status" value="1"/>
</dbReference>
<dbReference type="SMART" id="SM00883">
    <property type="entry name" value="Cpn10"/>
    <property type="match status" value="2"/>
</dbReference>
<evidence type="ECO:0000256" key="1">
    <source>
        <dbReference type="ARBA" id="ARBA00006975"/>
    </source>
</evidence>
<proteinExistence type="inferred from homology"/>
<feature type="region of interest" description="Disordered" evidence="7">
    <location>
        <begin position="159"/>
        <end position="198"/>
    </location>
</feature>
<dbReference type="PANTHER" id="PTHR10772">
    <property type="entry name" value="10 KDA HEAT SHOCK PROTEIN"/>
    <property type="match status" value="1"/>
</dbReference>
<dbReference type="GO" id="GO:0009507">
    <property type="term" value="C:chloroplast"/>
    <property type="evidence" value="ECO:0007669"/>
    <property type="project" value="TreeGrafter"/>
</dbReference>
<keyword evidence="2 6" id="KW-0143">Chaperone</keyword>
<dbReference type="GO" id="GO:0051082">
    <property type="term" value="F:unfolded protein binding"/>
    <property type="evidence" value="ECO:0007669"/>
    <property type="project" value="TreeGrafter"/>
</dbReference>
<reference evidence="8" key="1">
    <citation type="submission" date="2021-01" db="EMBL/GenBank/DDBJ databases">
        <authorList>
            <person name="Corre E."/>
            <person name="Pelletier E."/>
            <person name="Niang G."/>
            <person name="Scheremetjew M."/>
            <person name="Finn R."/>
            <person name="Kale V."/>
            <person name="Holt S."/>
            <person name="Cochrane G."/>
            <person name="Meng A."/>
            <person name="Brown T."/>
            <person name="Cohen L."/>
        </authorList>
    </citation>
    <scope>NUCLEOTIDE SEQUENCE</scope>
    <source>
        <strain evidence="8">SAG 63-3</strain>
    </source>
</reference>
<protein>
    <recommendedName>
        <fullName evidence="4">20 kDa chaperonin, chloroplastic</fullName>
    </recommendedName>
    <alternativeName>
        <fullName evidence="3">Chaperonin 10</fullName>
    </alternativeName>
    <alternativeName>
        <fullName evidence="5">Protein Cpn21</fullName>
    </alternativeName>
</protein>
<dbReference type="EMBL" id="HBFM01009663">
    <property type="protein sequence ID" value="CAD8769761.1"/>
    <property type="molecule type" value="Transcribed_RNA"/>
</dbReference>
<name>A0A7S0UWH3_9CHLO</name>
<dbReference type="SUPFAM" id="SSF50129">
    <property type="entry name" value="GroES-like"/>
    <property type="match status" value="2"/>
</dbReference>
<dbReference type="HAMAP" id="MF_00580">
    <property type="entry name" value="CH10"/>
    <property type="match status" value="1"/>
</dbReference>
<organism evidence="8">
    <name type="scientific">Polytomella parva</name>
    <dbReference type="NCBI Taxonomy" id="51329"/>
    <lineage>
        <taxon>Eukaryota</taxon>
        <taxon>Viridiplantae</taxon>
        <taxon>Chlorophyta</taxon>
        <taxon>core chlorophytes</taxon>
        <taxon>Chlorophyceae</taxon>
        <taxon>CS clade</taxon>
        <taxon>Chlamydomonadales</taxon>
        <taxon>Chlamydomonadaceae</taxon>
        <taxon>Polytomella</taxon>
    </lineage>
</organism>
<dbReference type="GO" id="GO:0005524">
    <property type="term" value="F:ATP binding"/>
    <property type="evidence" value="ECO:0007669"/>
    <property type="project" value="InterPro"/>
</dbReference>
<evidence type="ECO:0000256" key="2">
    <source>
        <dbReference type="ARBA" id="ARBA00023186"/>
    </source>
</evidence>
<evidence type="ECO:0000256" key="7">
    <source>
        <dbReference type="SAM" id="MobiDB-lite"/>
    </source>
</evidence>
<dbReference type="GO" id="GO:0044183">
    <property type="term" value="F:protein folding chaperone"/>
    <property type="evidence" value="ECO:0007669"/>
    <property type="project" value="InterPro"/>
</dbReference>
<dbReference type="PRINTS" id="PR00297">
    <property type="entry name" value="CHAPERONIN10"/>
</dbReference>
<comment type="similarity">
    <text evidence="1 6">Belongs to the GroES chaperonin family.</text>
</comment>
<dbReference type="Pfam" id="PF00166">
    <property type="entry name" value="Cpn10"/>
    <property type="match status" value="2"/>
</dbReference>
<evidence type="ECO:0000256" key="3">
    <source>
        <dbReference type="ARBA" id="ARBA00031971"/>
    </source>
</evidence>
<evidence type="ECO:0000256" key="4">
    <source>
        <dbReference type="ARBA" id="ARBA00073031"/>
    </source>
</evidence>
<evidence type="ECO:0000313" key="8">
    <source>
        <dbReference type="EMBL" id="CAD8769761.1"/>
    </source>
</evidence>
<dbReference type="InterPro" id="IPR011032">
    <property type="entry name" value="GroES-like_sf"/>
</dbReference>
<dbReference type="InterPro" id="IPR037124">
    <property type="entry name" value="Chaperonin_GroES_sf"/>
</dbReference>
<evidence type="ECO:0000256" key="6">
    <source>
        <dbReference type="RuleBase" id="RU003479"/>
    </source>
</evidence>
<dbReference type="GO" id="GO:0051087">
    <property type="term" value="F:protein-folding chaperone binding"/>
    <property type="evidence" value="ECO:0007669"/>
    <property type="project" value="TreeGrafter"/>
</dbReference>
<dbReference type="FunFam" id="2.30.33.40:FF:000001">
    <property type="entry name" value="10 kDa chaperonin"/>
    <property type="match status" value="2"/>
</dbReference>
<dbReference type="CDD" id="cd00320">
    <property type="entry name" value="cpn10"/>
    <property type="match status" value="2"/>
</dbReference>
<dbReference type="GO" id="GO:0046872">
    <property type="term" value="F:metal ion binding"/>
    <property type="evidence" value="ECO:0007669"/>
    <property type="project" value="TreeGrafter"/>
</dbReference>
<evidence type="ECO:0000256" key="5">
    <source>
        <dbReference type="ARBA" id="ARBA00079398"/>
    </source>
</evidence>
<gene>
    <name evidence="8" type="ORF">PPAR00522_LOCUS6160</name>
</gene>
<dbReference type="InterPro" id="IPR020818">
    <property type="entry name" value="Chaperonin_GroES"/>
</dbReference>
<dbReference type="AlphaFoldDB" id="A0A7S0UWH3"/>
<sequence>MLSNRPGVSLRKPLSSRGQLCKVNAVTIPEGFTKMTPKGARILIKVQKEEAKTRGGLHLPSSAVQRPTCGKVISIGDGKTEDNVIRPFSVKEGQTVLFTKYGFNSQEIVLSKENYLLLEETDVVGILPTENAIADDILALDPINERVIVRVDETPGVTTGGVHLPESAKEQPLSGTVLRSGPGRFDPDQPGQRKSTQVKADDRVLYHKYAGDKMQVSDGSQVVILRDADILCKA</sequence>